<reference evidence="3" key="1">
    <citation type="journal article" date="2019" name="Int. J. Syst. Evol. Microbiol.">
        <title>The Global Catalogue of Microorganisms (GCM) 10K type strain sequencing project: providing services to taxonomists for standard genome sequencing and annotation.</title>
        <authorList>
            <consortium name="The Broad Institute Genomics Platform"/>
            <consortium name="The Broad Institute Genome Sequencing Center for Infectious Disease"/>
            <person name="Wu L."/>
            <person name="Ma J."/>
        </authorList>
    </citation>
    <scope>NUCLEOTIDE SEQUENCE [LARGE SCALE GENOMIC DNA]</scope>
    <source>
        <strain evidence="3">NBRC 101365</strain>
    </source>
</reference>
<dbReference type="EMBL" id="BSPC01000093">
    <property type="protein sequence ID" value="GLS23950.1"/>
    <property type="molecule type" value="Genomic_DNA"/>
</dbReference>
<keyword evidence="3" id="KW-1185">Reference proteome</keyword>
<feature type="domain" description="MaoC-like" evidence="1">
    <location>
        <begin position="17"/>
        <end position="110"/>
    </location>
</feature>
<gene>
    <name evidence="2" type="ORF">GCM10007874_69710</name>
</gene>
<evidence type="ECO:0000259" key="1">
    <source>
        <dbReference type="Pfam" id="PF01575"/>
    </source>
</evidence>
<dbReference type="RefSeq" id="WP_284316873.1">
    <property type="nucleotide sequence ID" value="NZ_BSPC01000093.1"/>
</dbReference>
<accession>A0ABQ6CY44</accession>
<dbReference type="InterPro" id="IPR002539">
    <property type="entry name" value="MaoC-like_dom"/>
</dbReference>
<evidence type="ECO:0000313" key="3">
    <source>
        <dbReference type="Proteomes" id="UP001156882"/>
    </source>
</evidence>
<dbReference type="SUPFAM" id="SSF54637">
    <property type="entry name" value="Thioesterase/thiol ester dehydrase-isomerase"/>
    <property type="match status" value="1"/>
</dbReference>
<comment type="caution">
    <text evidence="2">The sequence shown here is derived from an EMBL/GenBank/DDBJ whole genome shotgun (WGS) entry which is preliminary data.</text>
</comment>
<name>A0ABQ6CY44_9HYPH</name>
<dbReference type="Pfam" id="PF01575">
    <property type="entry name" value="MaoC_dehydratas"/>
    <property type="match status" value="1"/>
</dbReference>
<dbReference type="InterPro" id="IPR029069">
    <property type="entry name" value="HotDog_dom_sf"/>
</dbReference>
<protein>
    <submittedName>
        <fullName evidence="2">Enoyl-CoA hydratase</fullName>
    </submittedName>
</protein>
<proteinExistence type="predicted"/>
<organism evidence="2 3">
    <name type="scientific">Labrys miyagiensis</name>
    <dbReference type="NCBI Taxonomy" id="346912"/>
    <lineage>
        <taxon>Bacteria</taxon>
        <taxon>Pseudomonadati</taxon>
        <taxon>Pseudomonadota</taxon>
        <taxon>Alphaproteobacteria</taxon>
        <taxon>Hyphomicrobiales</taxon>
        <taxon>Xanthobacteraceae</taxon>
        <taxon>Labrys</taxon>
    </lineage>
</organism>
<sequence length="152" mass="16794">MTDALLHFEDFPVGEVVTYGSYKLTREAILAFAREYDPQPFHLDEEAAKDTLLSGLAASGWHACAILMRLNCDGFLSNSTSMGAPGIDEVKWLAPLRPDVTLSVRRTALEARTSKSRPELGFVKFLFELIADEKAVVATQVCSIMFGRRQAP</sequence>
<dbReference type="Gene3D" id="3.10.129.10">
    <property type="entry name" value="Hotdog Thioesterase"/>
    <property type="match status" value="1"/>
</dbReference>
<dbReference type="CDD" id="cd03454">
    <property type="entry name" value="YdeM"/>
    <property type="match status" value="1"/>
</dbReference>
<evidence type="ECO:0000313" key="2">
    <source>
        <dbReference type="EMBL" id="GLS23950.1"/>
    </source>
</evidence>
<dbReference type="Proteomes" id="UP001156882">
    <property type="component" value="Unassembled WGS sequence"/>
</dbReference>